<reference evidence="15" key="1">
    <citation type="submission" date="2011-08" db="EMBL/GenBank/DDBJ databases">
        <authorList>
            <person name="Rombauts S."/>
        </authorList>
    </citation>
    <scope>NUCLEOTIDE SEQUENCE</scope>
    <source>
        <strain evidence="15">London</strain>
    </source>
</reference>
<dbReference type="InterPro" id="IPR038050">
    <property type="entry name" value="Neuro_actylchol_rec"/>
</dbReference>
<dbReference type="GO" id="GO:0099095">
    <property type="term" value="F:ligand-gated monoatomic anion channel activity"/>
    <property type="evidence" value="ECO:0007669"/>
    <property type="project" value="UniProtKB-ARBA"/>
</dbReference>
<dbReference type="Gene3D" id="2.70.170.10">
    <property type="entry name" value="Neurotransmitter-gated ion-channel ligand-binding domain"/>
    <property type="match status" value="1"/>
</dbReference>
<feature type="transmembrane region" description="Helical" evidence="11">
    <location>
        <begin position="297"/>
        <end position="322"/>
    </location>
</feature>
<dbReference type="SUPFAM" id="SSF63712">
    <property type="entry name" value="Nicotinic receptor ligand binding domain-like"/>
    <property type="match status" value="1"/>
</dbReference>
<feature type="transmembrane region" description="Helical" evidence="11">
    <location>
        <begin position="236"/>
        <end position="257"/>
    </location>
</feature>
<dbReference type="Pfam" id="PF02932">
    <property type="entry name" value="Neur_chan_memb"/>
    <property type="match status" value="1"/>
</dbReference>
<evidence type="ECO:0000256" key="7">
    <source>
        <dbReference type="ARBA" id="ARBA00022989"/>
    </source>
</evidence>
<keyword evidence="7 11" id="KW-1133">Transmembrane helix</keyword>
<dbReference type="InterPro" id="IPR036719">
    <property type="entry name" value="Neuro-gated_channel_TM_sf"/>
</dbReference>
<dbReference type="GO" id="GO:0004888">
    <property type="term" value="F:transmembrane signaling receptor activity"/>
    <property type="evidence" value="ECO:0007669"/>
    <property type="project" value="InterPro"/>
</dbReference>
<keyword evidence="10 11" id="KW-0407">Ion channel</keyword>
<evidence type="ECO:0000256" key="11">
    <source>
        <dbReference type="RuleBase" id="RU000687"/>
    </source>
</evidence>
<evidence type="ECO:0000256" key="2">
    <source>
        <dbReference type="ARBA" id="ARBA00004236"/>
    </source>
</evidence>
<evidence type="ECO:0000256" key="4">
    <source>
        <dbReference type="ARBA" id="ARBA00022475"/>
    </source>
</evidence>
<dbReference type="Pfam" id="PF02931">
    <property type="entry name" value="Neur_chan_LBD"/>
    <property type="match status" value="1"/>
</dbReference>
<dbReference type="PROSITE" id="PS00236">
    <property type="entry name" value="NEUROTR_ION_CHANNEL"/>
    <property type="match status" value="1"/>
</dbReference>
<comment type="subcellular location">
    <subcellularLocation>
        <location evidence="2">Cell membrane</location>
    </subcellularLocation>
    <subcellularLocation>
        <location evidence="1">Membrane</location>
        <topology evidence="1">Multi-pass membrane protein</topology>
    </subcellularLocation>
</comment>
<evidence type="ECO:0000313" key="15">
    <source>
        <dbReference type="Proteomes" id="UP000015104"/>
    </source>
</evidence>
<dbReference type="CDD" id="cd19049">
    <property type="entry name" value="LGIC_TM_anion"/>
    <property type="match status" value="1"/>
</dbReference>
<evidence type="ECO:0000313" key="14">
    <source>
        <dbReference type="EnsemblMetazoa" id="tetur09g01700.1"/>
    </source>
</evidence>
<protein>
    <recommendedName>
        <fullName evidence="16">Neurotransmitter-gated ion-channel ligand-binding domain-containing protein</fullName>
    </recommendedName>
</protein>
<feature type="transmembrane region" description="Helical" evidence="11">
    <location>
        <begin position="379"/>
        <end position="402"/>
    </location>
</feature>
<comment type="caution">
    <text evidence="11">Lacks conserved residue(s) required for the propagation of feature annotation.</text>
</comment>
<evidence type="ECO:0000256" key="9">
    <source>
        <dbReference type="ARBA" id="ARBA00023136"/>
    </source>
</evidence>
<feature type="domain" description="Neurotransmitter-gated ion-channel transmembrane" evidence="13">
    <location>
        <begin position="240"/>
        <end position="326"/>
    </location>
</feature>
<dbReference type="PRINTS" id="PR00252">
    <property type="entry name" value="NRIONCHANNEL"/>
</dbReference>
<dbReference type="AlphaFoldDB" id="T1KD52"/>
<keyword evidence="6 11" id="KW-0732">Signal</keyword>
<dbReference type="eggNOG" id="KOG3644">
    <property type="taxonomic scope" value="Eukaryota"/>
</dbReference>
<keyword evidence="15" id="KW-1185">Reference proteome</keyword>
<evidence type="ECO:0000256" key="8">
    <source>
        <dbReference type="ARBA" id="ARBA00023065"/>
    </source>
</evidence>
<dbReference type="InterPro" id="IPR018000">
    <property type="entry name" value="Neurotransmitter_ion_chnl_CS"/>
</dbReference>
<dbReference type="STRING" id="32264.T1KD52"/>
<evidence type="ECO:0008006" key="16">
    <source>
        <dbReference type="Google" id="ProtNLM"/>
    </source>
</evidence>
<dbReference type="PANTHER" id="PTHR18945">
    <property type="entry name" value="NEUROTRANSMITTER GATED ION CHANNEL"/>
    <property type="match status" value="1"/>
</dbReference>
<dbReference type="PRINTS" id="PR00253">
    <property type="entry name" value="GABAARECEPTR"/>
</dbReference>
<dbReference type="InterPro" id="IPR006202">
    <property type="entry name" value="Neur_chan_lig-bd"/>
</dbReference>
<feature type="domain" description="Neurotransmitter-gated ion-channel ligand-binding" evidence="12">
    <location>
        <begin position="38"/>
        <end position="192"/>
    </location>
</feature>
<organism evidence="14 15">
    <name type="scientific">Tetranychus urticae</name>
    <name type="common">Two-spotted spider mite</name>
    <dbReference type="NCBI Taxonomy" id="32264"/>
    <lineage>
        <taxon>Eukaryota</taxon>
        <taxon>Metazoa</taxon>
        <taxon>Ecdysozoa</taxon>
        <taxon>Arthropoda</taxon>
        <taxon>Chelicerata</taxon>
        <taxon>Arachnida</taxon>
        <taxon>Acari</taxon>
        <taxon>Acariformes</taxon>
        <taxon>Trombidiformes</taxon>
        <taxon>Prostigmata</taxon>
        <taxon>Eleutherengona</taxon>
        <taxon>Raphignathae</taxon>
        <taxon>Tetranychoidea</taxon>
        <taxon>Tetranychidae</taxon>
        <taxon>Tetranychus</taxon>
    </lineage>
</organism>
<keyword evidence="3 11" id="KW-0813">Transport</keyword>
<reference evidence="14" key="2">
    <citation type="submission" date="2015-06" db="UniProtKB">
        <authorList>
            <consortium name="EnsemblMetazoa"/>
        </authorList>
    </citation>
    <scope>IDENTIFICATION</scope>
</reference>
<name>T1KD52_TETUR</name>
<dbReference type="InterPro" id="IPR036734">
    <property type="entry name" value="Neur_chan_lig-bd_sf"/>
</dbReference>
<accession>T1KD52</accession>
<evidence type="ECO:0000256" key="5">
    <source>
        <dbReference type="ARBA" id="ARBA00022692"/>
    </source>
</evidence>
<evidence type="ECO:0000256" key="10">
    <source>
        <dbReference type="ARBA" id="ARBA00023303"/>
    </source>
</evidence>
<evidence type="ECO:0000259" key="13">
    <source>
        <dbReference type="Pfam" id="PF02932"/>
    </source>
</evidence>
<comment type="similarity">
    <text evidence="11">Belongs to the ligand-gated ion channel (TC 1.A.9) family.</text>
</comment>
<dbReference type="EMBL" id="CAEY01002009">
    <property type="status" value="NOT_ANNOTATED_CDS"/>
    <property type="molecule type" value="Genomic_DNA"/>
</dbReference>
<dbReference type="HOGENOM" id="CLU_010920_1_2_1"/>
<proteinExistence type="inferred from homology"/>
<evidence type="ECO:0000256" key="1">
    <source>
        <dbReference type="ARBA" id="ARBA00004141"/>
    </source>
</evidence>
<evidence type="ECO:0000256" key="3">
    <source>
        <dbReference type="ARBA" id="ARBA00022448"/>
    </source>
</evidence>
<sequence>MILDLFQLVTFILLYTSNCIWCGEVTSPLSEDWSFDQLIPKNYKKMRPPQVNGEAAQVNITLALKQLIAANEAEQSITMDLFFYQRWVDHRIRLPQDLDSITLDSSWKSKLWIPNLHFVNSLSNTPVDLLSNPLYIELANGSHFTMATRVIVKLTCHMDLFNFPQDTQICNIDLACVDWSNRSVNFFLDKFTMDDLDDFPKFEITDYFIEKCSFYRGPDFPCIRVQLELFRRISYYAIRIYGPSCLLTLTSFVGFWIPALGYPARVAISVTPLLALVTQQMQINAEINVSYVVALHIWMMIQIFFVFMSLIEYVFAIVYVHLVEEKKEYLRSATYRLQCTADSNKVSHAIKLALNKIYGPVDWFKNPLDRNKIDYVARVLFPLTYILFLIIYASIFVFPWMFSKYL</sequence>
<dbReference type="InterPro" id="IPR006029">
    <property type="entry name" value="Neurotrans-gated_channel_TM"/>
</dbReference>
<dbReference type="GO" id="GO:0005254">
    <property type="term" value="F:chloride channel activity"/>
    <property type="evidence" value="ECO:0007669"/>
    <property type="project" value="UniProtKB-ARBA"/>
</dbReference>
<dbReference type="InterPro" id="IPR006201">
    <property type="entry name" value="Neur_channel"/>
</dbReference>
<dbReference type="EnsemblMetazoa" id="tetur09g01700.1">
    <property type="protein sequence ID" value="tetur09g01700.1"/>
    <property type="gene ID" value="tetur09g01700"/>
</dbReference>
<keyword evidence="5 11" id="KW-0812">Transmembrane</keyword>
<evidence type="ECO:0000256" key="6">
    <source>
        <dbReference type="ARBA" id="ARBA00022729"/>
    </source>
</evidence>
<dbReference type="InterPro" id="IPR006028">
    <property type="entry name" value="GABAA/Glycine_rcpt"/>
</dbReference>
<feature type="signal peptide" evidence="11">
    <location>
        <begin position="1"/>
        <end position="22"/>
    </location>
</feature>
<keyword evidence="9 11" id="KW-0472">Membrane</keyword>
<keyword evidence="4" id="KW-1003">Cell membrane</keyword>
<keyword evidence="8 11" id="KW-0406">Ion transport</keyword>
<dbReference type="GO" id="GO:0005886">
    <property type="term" value="C:plasma membrane"/>
    <property type="evidence" value="ECO:0007669"/>
    <property type="project" value="UniProtKB-SubCell"/>
</dbReference>
<dbReference type="Gene3D" id="1.20.58.390">
    <property type="entry name" value="Neurotransmitter-gated ion-channel transmembrane domain"/>
    <property type="match status" value="1"/>
</dbReference>
<dbReference type="GO" id="GO:0005230">
    <property type="term" value="F:extracellular ligand-gated monoatomic ion channel activity"/>
    <property type="evidence" value="ECO:0007669"/>
    <property type="project" value="InterPro"/>
</dbReference>
<evidence type="ECO:0000259" key="12">
    <source>
        <dbReference type="Pfam" id="PF02931"/>
    </source>
</evidence>
<dbReference type="Proteomes" id="UP000015104">
    <property type="component" value="Unassembled WGS sequence"/>
</dbReference>
<dbReference type="SUPFAM" id="SSF90112">
    <property type="entry name" value="Neurotransmitter-gated ion-channel transmembrane pore"/>
    <property type="match status" value="1"/>
</dbReference>
<feature type="chain" id="PRO_5022248087" description="Neurotransmitter-gated ion-channel ligand-binding domain-containing protein" evidence="11">
    <location>
        <begin position="23"/>
        <end position="406"/>
    </location>
</feature>